<dbReference type="HAMAP" id="MF_00158">
    <property type="entry name" value="PanC"/>
    <property type="match status" value="1"/>
</dbReference>
<keyword evidence="4 8" id="KW-0566">Pantothenate biosynthesis</keyword>
<dbReference type="PANTHER" id="PTHR21299">
    <property type="entry name" value="CYTIDYLATE KINASE/PANTOATE-BETA-ALANINE LIGASE"/>
    <property type="match status" value="1"/>
</dbReference>
<comment type="miscellaneous">
    <text evidence="8">The reaction proceeds by a bi uni uni bi ping pong mechanism.</text>
</comment>
<feature type="binding site" evidence="8">
    <location>
        <begin position="30"/>
        <end position="37"/>
    </location>
    <ligand>
        <name>ATP</name>
        <dbReference type="ChEBI" id="CHEBI:30616"/>
    </ligand>
</feature>
<evidence type="ECO:0000313" key="9">
    <source>
        <dbReference type="EMBL" id="RKD17013.1"/>
    </source>
</evidence>
<feature type="binding site" evidence="8">
    <location>
        <position position="153"/>
    </location>
    <ligand>
        <name>(R)-pantoate</name>
        <dbReference type="ChEBI" id="CHEBI:15980"/>
    </ligand>
</feature>
<proteinExistence type="inferred from homology"/>
<gene>
    <name evidence="8" type="primary">panC</name>
    <name evidence="9" type="ORF">BCY91_02350</name>
</gene>
<feature type="binding site" evidence="8">
    <location>
        <position position="61"/>
    </location>
    <ligand>
        <name>(R)-pantoate</name>
        <dbReference type="ChEBI" id="CHEBI:15980"/>
    </ligand>
</feature>
<dbReference type="GO" id="GO:0004592">
    <property type="term" value="F:pantoate-beta-alanine ligase activity"/>
    <property type="evidence" value="ECO:0007669"/>
    <property type="project" value="UniProtKB-UniRule"/>
</dbReference>
<evidence type="ECO:0000313" key="10">
    <source>
        <dbReference type="Proteomes" id="UP000283433"/>
    </source>
</evidence>
<dbReference type="CDD" id="cd00560">
    <property type="entry name" value="PanC"/>
    <property type="match status" value="1"/>
</dbReference>
<comment type="caution">
    <text evidence="9">The sequence shown here is derived from an EMBL/GenBank/DDBJ whole genome shotgun (WGS) entry which is preliminary data.</text>
</comment>
<dbReference type="SUPFAM" id="SSF52374">
    <property type="entry name" value="Nucleotidylyl transferase"/>
    <property type="match status" value="1"/>
</dbReference>
<feature type="binding site" evidence="8">
    <location>
        <begin position="147"/>
        <end position="150"/>
    </location>
    <ligand>
        <name>ATP</name>
        <dbReference type="ChEBI" id="CHEBI:30616"/>
    </ligand>
</feature>
<dbReference type="RefSeq" id="WP_120181203.1">
    <property type="nucleotide sequence ID" value="NZ_MBTA01000012.1"/>
</dbReference>
<dbReference type="GO" id="GO:0005524">
    <property type="term" value="F:ATP binding"/>
    <property type="evidence" value="ECO:0007669"/>
    <property type="project" value="UniProtKB-KW"/>
</dbReference>
<evidence type="ECO:0000256" key="7">
    <source>
        <dbReference type="ARBA" id="ARBA00048258"/>
    </source>
</evidence>
<name>A0A419S6Y0_9SPHI</name>
<comment type="subunit">
    <text evidence="8">Homodimer.</text>
</comment>
<feature type="active site" description="Proton donor" evidence="8">
    <location>
        <position position="37"/>
    </location>
</feature>
<dbReference type="EMBL" id="MBTA01000012">
    <property type="protein sequence ID" value="RKD17013.1"/>
    <property type="molecule type" value="Genomic_DNA"/>
</dbReference>
<dbReference type="InterPro" id="IPR042176">
    <property type="entry name" value="Pantoate_ligase_C"/>
</dbReference>
<dbReference type="Gene3D" id="3.40.50.620">
    <property type="entry name" value="HUPs"/>
    <property type="match status" value="1"/>
</dbReference>
<comment type="pathway">
    <text evidence="1 8">Cofactor biosynthesis; (R)-pantothenate biosynthesis; (R)-pantothenate from (R)-pantoate and beta-alanine: step 1/1.</text>
</comment>
<dbReference type="Pfam" id="PF02569">
    <property type="entry name" value="Pantoate_ligase"/>
    <property type="match status" value="1"/>
</dbReference>
<evidence type="ECO:0000256" key="6">
    <source>
        <dbReference type="ARBA" id="ARBA00022840"/>
    </source>
</evidence>
<dbReference type="NCBIfam" id="TIGR00018">
    <property type="entry name" value="panC"/>
    <property type="match status" value="1"/>
</dbReference>
<dbReference type="GO" id="GO:0015940">
    <property type="term" value="P:pantothenate biosynthetic process"/>
    <property type="evidence" value="ECO:0007669"/>
    <property type="project" value="UniProtKB-UniRule"/>
</dbReference>
<feature type="binding site" evidence="8">
    <location>
        <position position="61"/>
    </location>
    <ligand>
        <name>beta-alanine</name>
        <dbReference type="ChEBI" id="CHEBI:57966"/>
    </ligand>
</feature>
<dbReference type="InterPro" id="IPR014729">
    <property type="entry name" value="Rossmann-like_a/b/a_fold"/>
</dbReference>
<evidence type="ECO:0000256" key="4">
    <source>
        <dbReference type="ARBA" id="ARBA00022655"/>
    </source>
</evidence>
<comment type="similarity">
    <text evidence="2 8">Belongs to the pantothenate synthetase family.</text>
</comment>
<dbReference type="UniPathway" id="UPA00028">
    <property type="reaction ID" value="UER00005"/>
</dbReference>
<dbReference type="AlphaFoldDB" id="A0A419S6Y0"/>
<dbReference type="PANTHER" id="PTHR21299:SF1">
    <property type="entry name" value="PANTOATE--BETA-ALANINE LIGASE"/>
    <property type="match status" value="1"/>
</dbReference>
<evidence type="ECO:0000256" key="2">
    <source>
        <dbReference type="ARBA" id="ARBA00009256"/>
    </source>
</evidence>
<accession>A0A419S6Y0</accession>
<dbReference type="Proteomes" id="UP000283433">
    <property type="component" value="Unassembled WGS sequence"/>
</dbReference>
<feature type="binding site" evidence="8">
    <location>
        <position position="176"/>
    </location>
    <ligand>
        <name>ATP</name>
        <dbReference type="ChEBI" id="CHEBI:30616"/>
    </ligand>
</feature>
<feature type="binding site" evidence="8">
    <location>
        <begin position="184"/>
        <end position="187"/>
    </location>
    <ligand>
        <name>ATP</name>
        <dbReference type="ChEBI" id="CHEBI:30616"/>
    </ligand>
</feature>
<protein>
    <recommendedName>
        <fullName evidence="8">Pantothenate synthetase</fullName>
        <shortName evidence="8">PS</shortName>
        <ecNumber evidence="8">6.3.2.1</ecNumber>
    </recommendedName>
    <alternativeName>
        <fullName evidence="8">Pantoate--beta-alanine ligase</fullName>
    </alternativeName>
    <alternativeName>
        <fullName evidence="8">Pantoate-activating enzyme</fullName>
    </alternativeName>
</protein>
<organism evidence="9 10">
    <name type="scientific">Pelobium manganitolerans</name>
    <dbReference type="NCBI Taxonomy" id="1842495"/>
    <lineage>
        <taxon>Bacteria</taxon>
        <taxon>Pseudomonadati</taxon>
        <taxon>Bacteroidota</taxon>
        <taxon>Sphingobacteriia</taxon>
        <taxon>Sphingobacteriales</taxon>
        <taxon>Sphingobacteriaceae</taxon>
        <taxon>Pelobium</taxon>
    </lineage>
</organism>
<keyword evidence="8" id="KW-0963">Cytoplasm</keyword>
<evidence type="ECO:0000256" key="3">
    <source>
        <dbReference type="ARBA" id="ARBA00022598"/>
    </source>
</evidence>
<dbReference type="InterPro" id="IPR003721">
    <property type="entry name" value="Pantoate_ligase"/>
</dbReference>
<keyword evidence="6 8" id="KW-0067">ATP-binding</keyword>
<evidence type="ECO:0000256" key="5">
    <source>
        <dbReference type="ARBA" id="ARBA00022741"/>
    </source>
</evidence>
<comment type="catalytic activity">
    <reaction evidence="7 8">
        <text>(R)-pantoate + beta-alanine + ATP = (R)-pantothenate + AMP + diphosphate + H(+)</text>
        <dbReference type="Rhea" id="RHEA:10912"/>
        <dbReference type="ChEBI" id="CHEBI:15378"/>
        <dbReference type="ChEBI" id="CHEBI:15980"/>
        <dbReference type="ChEBI" id="CHEBI:29032"/>
        <dbReference type="ChEBI" id="CHEBI:30616"/>
        <dbReference type="ChEBI" id="CHEBI:33019"/>
        <dbReference type="ChEBI" id="CHEBI:57966"/>
        <dbReference type="ChEBI" id="CHEBI:456215"/>
        <dbReference type="EC" id="6.3.2.1"/>
    </reaction>
</comment>
<keyword evidence="5 8" id="KW-0547">Nucleotide-binding</keyword>
<evidence type="ECO:0000256" key="1">
    <source>
        <dbReference type="ARBA" id="ARBA00004990"/>
    </source>
</evidence>
<evidence type="ECO:0000256" key="8">
    <source>
        <dbReference type="HAMAP-Rule" id="MF_00158"/>
    </source>
</evidence>
<dbReference type="EC" id="6.3.2.1" evidence="8"/>
<keyword evidence="10" id="KW-1185">Reference proteome</keyword>
<comment type="function">
    <text evidence="8">Catalyzes the condensation of pantoate with beta-alanine in an ATP-dependent reaction via a pantoyl-adenylate intermediate.</text>
</comment>
<dbReference type="OrthoDB" id="9773087at2"/>
<sequence length="276" mass="31108">MKIFHTQSQLRQYLHLQRETGKTIGLVPTMGALHAGHLSLIGESKKHCALSVATIFVNPTQFNNADDLKRYPKPIEKDIELLTAVGCDVLFNPDVAEMYAEGETWDYEVGPLDTLLEGEFRPGHYKGVTQIVHKLFSLVQPDVAFFGQKDYQQYLVIKKMVSDFRLAVKLVPCAIVREADGLAMSSRNVRLNDAERKQSLALYNTLLYIKDNFGKLSNAQLEQEGKAILSNYQLEAEYLKIVDRDNLLATDDKLNAIVLVACFVGETRLIDNMMLP</sequence>
<comment type="subcellular location">
    <subcellularLocation>
        <location evidence="8">Cytoplasm</location>
    </subcellularLocation>
</comment>
<reference evidence="9 10" key="1">
    <citation type="submission" date="2016-07" db="EMBL/GenBank/DDBJ databases">
        <title>Genome of Pelobium manganitolerans.</title>
        <authorList>
            <person name="Wu S."/>
            <person name="Wang G."/>
        </authorList>
    </citation>
    <scope>NUCLEOTIDE SEQUENCE [LARGE SCALE GENOMIC DNA]</scope>
    <source>
        <strain evidence="9 10">YS-25</strain>
    </source>
</reference>
<keyword evidence="3 8" id="KW-0436">Ligase</keyword>
<dbReference type="GO" id="GO:0005829">
    <property type="term" value="C:cytosol"/>
    <property type="evidence" value="ECO:0007669"/>
    <property type="project" value="TreeGrafter"/>
</dbReference>
<dbReference type="Gene3D" id="3.30.1300.10">
    <property type="entry name" value="Pantoate-beta-alanine ligase, C-terminal domain"/>
    <property type="match status" value="1"/>
</dbReference>